<name>M2LVL4_BAUPA</name>
<evidence type="ECO:0000256" key="1">
    <source>
        <dbReference type="SAM" id="SignalP"/>
    </source>
</evidence>
<accession>M2LVL4</accession>
<dbReference type="RefSeq" id="XP_007673884.1">
    <property type="nucleotide sequence ID" value="XM_007675694.1"/>
</dbReference>
<dbReference type="Proteomes" id="UP000011761">
    <property type="component" value="Unassembled WGS sequence"/>
</dbReference>
<organism evidence="2 3">
    <name type="scientific">Baudoinia panamericana (strain UAMH 10762)</name>
    <name type="common">Angels' share fungus</name>
    <name type="synonym">Baudoinia compniacensis (strain UAMH 10762)</name>
    <dbReference type="NCBI Taxonomy" id="717646"/>
    <lineage>
        <taxon>Eukaryota</taxon>
        <taxon>Fungi</taxon>
        <taxon>Dikarya</taxon>
        <taxon>Ascomycota</taxon>
        <taxon>Pezizomycotina</taxon>
        <taxon>Dothideomycetes</taxon>
        <taxon>Dothideomycetidae</taxon>
        <taxon>Mycosphaerellales</taxon>
        <taxon>Teratosphaeriaceae</taxon>
        <taxon>Baudoinia</taxon>
    </lineage>
</organism>
<proteinExistence type="predicted"/>
<feature type="chain" id="PRO_5004021006" description="Secreted protein" evidence="1">
    <location>
        <begin position="20"/>
        <end position="109"/>
    </location>
</feature>
<dbReference type="EMBL" id="KB445552">
    <property type="protein sequence ID" value="EMC98692.1"/>
    <property type="molecule type" value="Genomic_DNA"/>
</dbReference>
<gene>
    <name evidence="2" type="ORF">BAUCODRAFT_119996</name>
</gene>
<feature type="signal peptide" evidence="1">
    <location>
        <begin position="1"/>
        <end position="19"/>
    </location>
</feature>
<dbReference type="KEGG" id="bcom:BAUCODRAFT_119996"/>
<evidence type="ECO:0000313" key="2">
    <source>
        <dbReference type="EMBL" id="EMC98692.1"/>
    </source>
</evidence>
<keyword evidence="1" id="KW-0732">Signal</keyword>
<dbReference type="GeneID" id="19107469"/>
<evidence type="ECO:0000313" key="3">
    <source>
        <dbReference type="Proteomes" id="UP000011761"/>
    </source>
</evidence>
<reference evidence="2" key="1">
    <citation type="journal article" date="2012" name="PLoS Pathog.">
        <title>Diverse lifestyles and strategies of plant pathogenesis encoded in the genomes of eighteen Dothideomycetes fungi.</title>
        <authorList>
            <person name="Ohm R.A."/>
            <person name="Feau N."/>
            <person name="Henrissat B."/>
            <person name="Schoch C.L."/>
            <person name="Horwitz B.A."/>
            <person name="Barry K.W."/>
            <person name="Condon B.J."/>
            <person name="Copeland A.C."/>
            <person name="Dhillon B."/>
            <person name="Glaser F."/>
            <person name="Hesse C.N."/>
            <person name="Kosti I."/>
            <person name="LaButti K."/>
            <person name="Lindquist E.A."/>
            <person name="Lucas S."/>
            <person name="Salamov A.A."/>
            <person name="Bradshaw R.E."/>
            <person name="Ciuffetti L."/>
            <person name="Hamelin R.C."/>
            <person name="Kema G.H.J."/>
            <person name="Lawrence C."/>
            <person name="Scott J.A."/>
            <person name="Spatafora J.W."/>
            <person name="Turgeon B.G."/>
            <person name="de Wit P.J.G.M."/>
            <person name="Zhong S."/>
            <person name="Goodwin S.B."/>
            <person name="Grigoriev I.V."/>
        </authorList>
    </citation>
    <scope>NUCLEOTIDE SEQUENCE [LARGE SCALE GENOMIC DNA]</scope>
    <source>
        <strain evidence="2">UAMH 10762</strain>
    </source>
</reference>
<dbReference type="HOGENOM" id="CLU_2183459_0_0_1"/>
<evidence type="ECO:0008006" key="4">
    <source>
        <dbReference type="Google" id="ProtNLM"/>
    </source>
</evidence>
<sequence length="109" mass="12043">MAPLVWLAVILLGLFQSTAQLPTTSSLETRQSPLYFCYNDADALEMRDVLQHAILPFCSGAASTPHLLRSVWYAASQNTLETSTSLTVRPAMQGNLRAPNWQHCKASHI</sequence>
<keyword evidence="3" id="KW-1185">Reference proteome</keyword>
<dbReference type="AlphaFoldDB" id="M2LVL4"/>
<protein>
    <recommendedName>
        <fullName evidence="4">Secreted protein</fullName>
    </recommendedName>
</protein>